<reference evidence="2 3" key="1">
    <citation type="journal article" date="2012" name="J. Bacteriol.">
        <title>Draft Genome Sequence of the Soil Bacterium Burkholderia terrae Strain BS001, Which Interacts with Fungal Surface Structures.</title>
        <authorList>
            <person name="Nazir R."/>
            <person name="Hansen M.A."/>
            <person name="Sorensen S."/>
            <person name="van Elsas J.D."/>
        </authorList>
    </citation>
    <scope>NUCLEOTIDE SEQUENCE [LARGE SCALE GENOMIC DNA]</scope>
    <source>
        <strain evidence="2 3">BS001</strain>
    </source>
</reference>
<evidence type="ECO:0000256" key="1">
    <source>
        <dbReference type="SAM" id="Phobius"/>
    </source>
</evidence>
<feature type="transmembrane region" description="Helical" evidence="1">
    <location>
        <begin position="209"/>
        <end position="227"/>
    </location>
</feature>
<proteinExistence type="predicted"/>
<feature type="transmembrane region" description="Helical" evidence="1">
    <location>
        <begin position="117"/>
        <end position="139"/>
    </location>
</feature>
<keyword evidence="3" id="KW-1185">Reference proteome</keyword>
<keyword evidence="1" id="KW-0812">Transmembrane</keyword>
<keyword evidence="1" id="KW-1133">Transmembrane helix</keyword>
<comment type="caution">
    <text evidence="2">The sequence shown here is derived from an EMBL/GenBank/DDBJ whole genome shotgun (WGS) entry which is preliminary data.</text>
</comment>
<accession>A0ABN0FNW6</accession>
<gene>
    <name evidence="2" type="ORF">WQE_15326</name>
</gene>
<dbReference type="Proteomes" id="UP000004980">
    <property type="component" value="Unassembled WGS sequence"/>
</dbReference>
<sequence>MTKTNSRKPDQTDKFPEDPARAGLLYAGLALWIAIGSVCALFRMPSSPAICAGMVLAGWVLLTATQAFRLRLLPSSVARIRQQMADCASHRRQLSAEAVEYAATRAPATTSEKLGEAAGGVGEAVLMLGAAALMVGALVTHREALKAGGEMAEGFAEHLGERESRLKAEARHLASLRERAAQFGTAVAVREAYLERLERWRIRGHRRELVIWCVLTAGLQVIAYGILTGRV</sequence>
<evidence type="ECO:0000313" key="2">
    <source>
        <dbReference type="EMBL" id="EIN00414.1"/>
    </source>
</evidence>
<feature type="transmembrane region" description="Helical" evidence="1">
    <location>
        <begin position="20"/>
        <end position="42"/>
    </location>
</feature>
<dbReference type="EMBL" id="AKAU01000079">
    <property type="protein sequence ID" value="EIN00414.1"/>
    <property type="molecule type" value="Genomic_DNA"/>
</dbReference>
<name>A0ABN0FNW6_9BURK</name>
<evidence type="ECO:0000313" key="3">
    <source>
        <dbReference type="Proteomes" id="UP000004980"/>
    </source>
</evidence>
<keyword evidence="1" id="KW-0472">Membrane</keyword>
<feature type="transmembrane region" description="Helical" evidence="1">
    <location>
        <begin position="49"/>
        <end position="68"/>
    </location>
</feature>
<dbReference type="RefSeq" id="WP_007582236.1">
    <property type="nucleotide sequence ID" value="NZ_AKAU01000079.1"/>
</dbReference>
<protein>
    <recommendedName>
        <fullName evidence="4">Integral membrane protein</fullName>
    </recommendedName>
</protein>
<evidence type="ECO:0008006" key="4">
    <source>
        <dbReference type="Google" id="ProtNLM"/>
    </source>
</evidence>
<organism evidence="2 3">
    <name type="scientific">Paraburkholderia hospita</name>
    <dbReference type="NCBI Taxonomy" id="169430"/>
    <lineage>
        <taxon>Bacteria</taxon>
        <taxon>Pseudomonadati</taxon>
        <taxon>Pseudomonadota</taxon>
        <taxon>Betaproteobacteria</taxon>
        <taxon>Burkholderiales</taxon>
        <taxon>Burkholderiaceae</taxon>
        <taxon>Paraburkholderia</taxon>
    </lineage>
</organism>